<name>D5GAP1_TUBMM</name>
<dbReference type="GeneID" id="9187751"/>
<dbReference type="AlphaFoldDB" id="D5GAP1"/>
<organism evidence="1 2">
    <name type="scientific">Tuber melanosporum (strain Mel28)</name>
    <name type="common">Perigord black truffle</name>
    <dbReference type="NCBI Taxonomy" id="656061"/>
    <lineage>
        <taxon>Eukaryota</taxon>
        <taxon>Fungi</taxon>
        <taxon>Dikarya</taxon>
        <taxon>Ascomycota</taxon>
        <taxon>Pezizomycotina</taxon>
        <taxon>Pezizomycetes</taxon>
        <taxon>Pezizales</taxon>
        <taxon>Tuberaceae</taxon>
        <taxon>Tuber</taxon>
    </lineage>
</organism>
<keyword evidence="2" id="KW-1185">Reference proteome</keyword>
<dbReference type="RefSeq" id="XP_002837393.1">
    <property type="nucleotide sequence ID" value="XM_002837347.1"/>
</dbReference>
<accession>D5GAP1</accession>
<evidence type="ECO:0000313" key="1">
    <source>
        <dbReference type="EMBL" id="CAZ81584.1"/>
    </source>
</evidence>
<sequence length="88" mass="9785">MDVLPILSSLSAGNITFCVEVGTVLHAVGRFRCLRCLVEASFSSRLRLSSAKTSPRSNRQAVSLLRCRRSAFPFAVICRISSLRWQLN</sequence>
<gene>
    <name evidence="1" type="ORF">GSTUM_00003710001</name>
</gene>
<evidence type="ECO:0000313" key="2">
    <source>
        <dbReference type="Proteomes" id="UP000006911"/>
    </source>
</evidence>
<dbReference type="EMBL" id="FN430083">
    <property type="protein sequence ID" value="CAZ81584.1"/>
    <property type="molecule type" value="Genomic_DNA"/>
</dbReference>
<proteinExistence type="predicted"/>
<protein>
    <submittedName>
        <fullName evidence="1">(Perigord truffle) hypothetical protein</fullName>
    </submittedName>
</protein>
<dbReference type="KEGG" id="tml:GSTUM_00003710001"/>
<dbReference type="HOGENOM" id="CLU_2470703_0_0_1"/>
<reference evidence="1 2" key="1">
    <citation type="journal article" date="2010" name="Nature">
        <title>Perigord black truffle genome uncovers evolutionary origins and mechanisms of symbiosis.</title>
        <authorList>
            <person name="Martin F."/>
            <person name="Kohler A."/>
            <person name="Murat C."/>
            <person name="Balestrini R."/>
            <person name="Coutinho P.M."/>
            <person name="Jaillon O."/>
            <person name="Montanini B."/>
            <person name="Morin E."/>
            <person name="Noel B."/>
            <person name="Percudani R."/>
            <person name="Porcel B."/>
            <person name="Rubini A."/>
            <person name="Amicucci A."/>
            <person name="Amselem J."/>
            <person name="Anthouard V."/>
            <person name="Arcioni S."/>
            <person name="Artiguenave F."/>
            <person name="Aury J.M."/>
            <person name="Ballario P."/>
            <person name="Bolchi A."/>
            <person name="Brenna A."/>
            <person name="Brun A."/>
            <person name="Buee M."/>
            <person name="Cantarel B."/>
            <person name="Chevalier G."/>
            <person name="Couloux A."/>
            <person name="Da Silva C."/>
            <person name="Denoeud F."/>
            <person name="Duplessis S."/>
            <person name="Ghignone S."/>
            <person name="Hilselberger B."/>
            <person name="Iotti M."/>
            <person name="Marcais B."/>
            <person name="Mello A."/>
            <person name="Miranda M."/>
            <person name="Pacioni G."/>
            <person name="Quesneville H."/>
            <person name="Riccioni C."/>
            <person name="Ruotolo R."/>
            <person name="Splivallo R."/>
            <person name="Stocchi V."/>
            <person name="Tisserant E."/>
            <person name="Viscomi A.R."/>
            <person name="Zambonelli A."/>
            <person name="Zampieri E."/>
            <person name="Henrissat B."/>
            <person name="Lebrun M.H."/>
            <person name="Paolocci F."/>
            <person name="Bonfante P."/>
            <person name="Ottonello S."/>
            <person name="Wincker P."/>
        </authorList>
    </citation>
    <scope>NUCLEOTIDE SEQUENCE [LARGE SCALE GENOMIC DNA]</scope>
    <source>
        <strain evidence="1 2">Mel28</strain>
    </source>
</reference>
<dbReference type="InParanoid" id="D5GAP1"/>
<dbReference type="Proteomes" id="UP000006911">
    <property type="component" value="Unassembled WGS sequence"/>
</dbReference>